<organism evidence="2 3">
    <name type="scientific">Exidia glandulosa HHB12029</name>
    <dbReference type="NCBI Taxonomy" id="1314781"/>
    <lineage>
        <taxon>Eukaryota</taxon>
        <taxon>Fungi</taxon>
        <taxon>Dikarya</taxon>
        <taxon>Basidiomycota</taxon>
        <taxon>Agaricomycotina</taxon>
        <taxon>Agaricomycetes</taxon>
        <taxon>Auriculariales</taxon>
        <taxon>Exidiaceae</taxon>
        <taxon>Exidia</taxon>
    </lineage>
</organism>
<keyword evidence="3" id="KW-1185">Reference proteome</keyword>
<dbReference type="AlphaFoldDB" id="A0A165Q1K8"/>
<proteinExistence type="predicted"/>
<dbReference type="EMBL" id="KV425885">
    <property type="protein sequence ID" value="KZW02958.1"/>
    <property type="molecule type" value="Genomic_DNA"/>
</dbReference>
<name>A0A165Q1K8_EXIGL</name>
<dbReference type="InParanoid" id="A0A165Q1K8"/>
<feature type="region of interest" description="Disordered" evidence="1">
    <location>
        <begin position="448"/>
        <end position="479"/>
    </location>
</feature>
<protein>
    <submittedName>
        <fullName evidence="2">Uncharacterized protein</fullName>
    </submittedName>
</protein>
<gene>
    <name evidence="2" type="ORF">EXIGLDRAFT_759270</name>
</gene>
<feature type="compositionally biased region" description="Pro residues" evidence="1">
    <location>
        <begin position="323"/>
        <end position="337"/>
    </location>
</feature>
<dbReference type="OrthoDB" id="3268696at2759"/>
<evidence type="ECO:0000313" key="3">
    <source>
        <dbReference type="Proteomes" id="UP000077266"/>
    </source>
</evidence>
<accession>A0A165Q1K8</accession>
<feature type="compositionally biased region" description="Low complexity" evidence="1">
    <location>
        <begin position="338"/>
        <end position="347"/>
    </location>
</feature>
<feature type="region of interest" description="Disordered" evidence="1">
    <location>
        <begin position="316"/>
        <end position="378"/>
    </location>
</feature>
<sequence>MVSQSSSPASSGSMSPLPYPVHDGDYHMIQPDPSRILYDVGDLAPAPFENKTRYVVVWMEVFPRYPEPPTLVYWVCMNALAPTMPSKPTLTGPLNCSCSRPGDDLPLLCRYGQAQHAAEIWQPDWVKERVDPLYSTAYIPALFSGEGPCAKRDVKGPLTQWDPSWVTRNGSKFELTAHASQIFSEILALDQEVEARLGMALAVASPVLPAAASSVLELREGWARLAADVAKRRGALSAVLIGARRWAWFASQNPALHARLLASGYYALGTLGVWVEDTAARLVDINEFLKLGVPVFFKWDKALLTNPAAQKLVPPQRLFPSFPQTPPRRPLPLPLPAPSAATTVSSPRQREPPTPEDKEPKRTKGAEPGEVADDESDIDYTDAAFDEVFTPGRTRNSARVRLPVDAEPLEATAWVRVPFGTLYSSAPPPGQTVRVRSGLELMTVRALTHTPPPDATSAARSLAERLDNDVPPPAPRRRPDVIRRPPVLRIYDQGSALAVLRSESDHSGFNLNAADIIQIAIAHGMQFHTPVQVVNPNESVTLNQHVVSNAWWPDGAMSSGNLVRAWEANILRLAKRPHVWRAALMLGGLYSRIAKEYLPDGYEFPFGPTRAVVDYGVPIVYRVSHDDGIPLHDDYLSEDERLIFIGAVKCADNVLRTLWPREEILRSEGYRGVWTTSWERWFVRHLQELRSDTMKPKAYSKWKSVMRAVADKDDGSLSL</sequence>
<feature type="compositionally biased region" description="Basic and acidic residues" evidence="1">
    <location>
        <begin position="348"/>
        <end position="367"/>
    </location>
</feature>
<evidence type="ECO:0000313" key="2">
    <source>
        <dbReference type="EMBL" id="KZW02958.1"/>
    </source>
</evidence>
<reference evidence="2 3" key="1">
    <citation type="journal article" date="2016" name="Mol. Biol. Evol.">
        <title>Comparative Genomics of Early-Diverging Mushroom-Forming Fungi Provides Insights into the Origins of Lignocellulose Decay Capabilities.</title>
        <authorList>
            <person name="Nagy L.G."/>
            <person name="Riley R."/>
            <person name="Tritt A."/>
            <person name="Adam C."/>
            <person name="Daum C."/>
            <person name="Floudas D."/>
            <person name="Sun H."/>
            <person name="Yadav J.S."/>
            <person name="Pangilinan J."/>
            <person name="Larsson K.H."/>
            <person name="Matsuura K."/>
            <person name="Barry K."/>
            <person name="Labutti K."/>
            <person name="Kuo R."/>
            <person name="Ohm R.A."/>
            <person name="Bhattacharya S.S."/>
            <person name="Shirouzu T."/>
            <person name="Yoshinaga Y."/>
            <person name="Martin F.M."/>
            <person name="Grigoriev I.V."/>
            <person name="Hibbett D.S."/>
        </authorList>
    </citation>
    <scope>NUCLEOTIDE SEQUENCE [LARGE SCALE GENOMIC DNA]</scope>
    <source>
        <strain evidence="2 3">HHB12029</strain>
    </source>
</reference>
<dbReference type="Proteomes" id="UP000077266">
    <property type="component" value="Unassembled WGS sequence"/>
</dbReference>
<evidence type="ECO:0000256" key="1">
    <source>
        <dbReference type="SAM" id="MobiDB-lite"/>
    </source>
</evidence>